<dbReference type="EMBL" id="LR796943">
    <property type="protein sequence ID" value="CAB4176196.1"/>
    <property type="molecule type" value="Genomic_DNA"/>
</dbReference>
<sequence>MAKRKPQDFAVYCTPERQRNSRELVIEPREAGRAGNVIMTGQRELQECSLDVLYRTDKLGPSKQAIARYNAGFWLRQLFIKTHKSAGVGSYAQRTNGSGEMSDVVAWNFKCYQEVATELGGSWRPLEVLCCDDRISSNITPAINGLDRLSELREDWIPDYVSAFYPKTRK</sequence>
<organism evidence="2">
    <name type="scientific">uncultured Caudovirales phage</name>
    <dbReference type="NCBI Taxonomy" id="2100421"/>
    <lineage>
        <taxon>Viruses</taxon>
        <taxon>Duplodnaviria</taxon>
        <taxon>Heunggongvirae</taxon>
        <taxon>Uroviricota</taxon>
        <taxon>Caudoviricetes</taxon>
        <taxon>Peduoviridae</taxon>
        <taxon>Maltschvirus</taxon>
        <taxon>Maltschvirus maltsch</taxon>
    </lineage>
</organism>
<dbReference type="EMBL" id="LR797536">
    <property type="protein sequence ID" value="CAB4223489.1"/>
    <property type="molecule type" value="Genomic_DNA"/>
</dbReference>
<accession>A0A6J5SAR4</accession>
<reference evidence="2" key="1">
    <citation type="submission" date="2020-05" db="EMBL/GenBank/DDBJ databases">
        <authorList>
            <person name="Chiriac C."/>
            <person name="Salcher M."/>
            <person name="Ghai R."/>
            <person name="Kavagutti S V."/>
        </authorList>
    </citation>
    <scope>NUCLEOTIDE SEQUENCE</scope>
</reference>
<protein>
    <submittedName>
        <fullName evidence="2">Uncharacterized protein</fullName>
    </submittedName>
</protein>
<proteinExistence type="predicted"/>
<gene>
    <name evidence="2" type="ORF">UFOVP1425_15</name>
    <name evidence="3" type="ORF">UFOVP1672_77</name>
    <name evidence="1" type="ORF">UFOVP988_15</name>
</gene>
<evidence type="ECO:0000313" key="2">
    <source>
        <dbReference type="EMBL" id="CAB4210489.1"/>
    </source>
</evidence>
<evidence type="ECO:0000313" key="1">
    <source>
        <dbReference type="EMBL" id="CAB4176196.1"/>
    </source>
</evidence>
<name>A0A6J5SAR4_9CAUD</name>
<evidence type="ECO:0000313" key="3">
    <source>
        <dbReference type="EMBL" id="CAB4223489.1"/>
    </source>
</evidence>
<dbReference type="EMBL" id="LR797367">
    <property type="protein sequence ID" value="CAB4210489.1"/>
    <property type="molecule type" value="Genomic_DNA"/>
</dbReference>